<accession>A0ABS8IPC0</accession>
<evidence type="ECO:0000313" key="1">
    <source>
        <dbReference type="EMBL" id="MCC6070266.1"/>
    </source>
</evidence>
<dbReference type="RefSeq" id="WP_229431196.1">
    <property type="nucleotide sequence ID" value="NZ_JAJHPV010000009.1"/>
</dbReference>
<organism evidence="1 2">
    <name type="scientific">Massilia agrisoli</name>
    <dbReference type="NCBI Taxonomy" id="2892444"/>
    <lineage>
        <taxon>Bacteria</taxon>
        <taxon>Pseudomonadati</taxon>
        <taxon>Pseudomonadota</taxon>
        <taxon>Betaproteobacteria</taxon>
        <taxon>Burkholderiales</taxon>
        <taxon>Oxalobacteraceae</taxon>
        <taxon>Telluria group</taxon>
        <taxon>Massilia</taxon>
    </lineage>
</organism>
<dbReference type="PANTHER" id="PTHR34235">
    <property type="entry name" value="SLR1203 PROTEIN-RELATED"/>
    <property type="match status" value="1"/>
</dbReference>
<protein>
    <submittedName>
        <fullName evidence="1">DUF29 domain-containing protein</fullName>
    </submittedName>
</protein>
<dbReference type="InterPro" id="IPR002636">
    <property type="entry name" value="DUF29"/>
</dbReference>
<name>A0ABS8IPC0_9BURK</name>
<dbReference type="EMBL" id="JAJHPV010000009">
    <property type="protein sequence ID" value="MCC6070266.1"/>
    <property type="molecule type" value="Genomic_DNA"/>
</dbReference>
<dbReference type="Proteomes" id="UP001198701">
    <property type="component" value="Unassembled WGS sequence"/>
</dbReference>
<proteinExistence type="predicted"/>
<dbReference type="PANTHER" id="PTHR34235:SF4">
    <property type="entry name" value="SLR0291 PROTEIN"/>
    <property type="match status" value="1"/>
</dbReference>
<evidence type="ECO:0000313" key="2">
    <source>
        <dbReference type="Proteomes" id="UP001198701"/>
    </source>
</evidence>
<keyword evidence="2" id="KW-1185">Reference proteome</keyword>
<sequence>MSKLYDGDVVAWALEQAALLRGGMLERIDALNIAEEIEAVARSEQRELASRFGVLVCHLLKWQFQPARRSQSWQRTIRDQRAAIARRLAKMPSLQPLLDDEEWLADAFNDAVHLASEQTGILEFPDSCPWTVEQILDTDFLPG</sequence>
<gene>
    <name evidence="1" type="ORF">LMJ30_04730</name>
</gene>
<dbReference type="Gene3D" id="1.20.1220.20">
    <property type="entry name" value="Uncharcterised protein PF01724"/>
    <property type="match status" value="1"/>
</dbReference>
<reference evidence="1 2" key="1">
    <citation type="submission" date="2021-11" db="EMBL/GenBank/DDBJ databases">
        <authorList>
            <person name="Huq M.A."/>
        </authorList>
    </citation>
    <scope>NUCLEOTIDE SEQUENCE [LARGE SCALE GENOMIC DNA]</scope>
    <source>
        <strain evidence="1 2">MAHUQ-52</strain>
    </source>
</reference>
<dbReference type="Pfam" id="PF01724">
    <property type="entry name" value="DUF29"/>
    <property type="match status" value="1"/>
</dbReference>
<comment type="caution">
    <text evidence="1">The sequence shown here is derived from an EMBL/GenBank/DDBJ whole genome shotgun (WGS) entry which is preliminary data.</text>
</comment>